<gene>
    <name evidence="3" type="ORF">SAMN06295960_2399</name>
</gene>
<feature type="compositionally biased region" description="Basic and acidic residues" evidence="1">
    <location>
        <begin position="212"/>
        <end position="229"/>
    </location>
</feature>
<dbReference type="OrthoDB" id="2662662at2"/>
<sequence>MKWLIRTGKTIAIIAVTAVISSMLTIGTTAIVVDRYIQSALDQFRIPIDREPLTAMNLWSMLLGKEKTKAGHSSTSDSSSTDSLDEEGKVEASTDGQDDSLPVWGNVSNGSEEEGAGPDELVMTPEEWTKNKDQLPQDAKNEIFSTLMKKLPQEDWQRISVLMEDGLTSTELTEVEQILAKHLNDEEYKQMKEMLTGELGSSANNEGTNGGADHEDAGARDAASRDSSSHRSNTSSVNEGRESAANEDPVDGAASEGTEP</sequence>
<organism evidence="3 4">
    <name type="scientific">Paenibacillus aquistagni</name>
    <dbReference type="NCBI Taxonomy" id="1852522"/>
    <lineage>
        <taxon>Bacteria</taxon>
        <taxon>Bacillati</taxon>
        <taxon>Bacillota</taxon>
        <taxon>Bacilli</taxon>
        <taxon>Bacillales</taxon>
        <taxon>Paenibacillaceae</taxon>
        <taxon>Paenibacillus</taxon>
    </lineage>
</organism>
<evidence type="ECO:0000256" key="2">
    <source>
        <dbReference type="SAM" id="Phobius"/>
    </source>
</evidence>
<keyword evidence="2" id="KW-0812">Transmembrane</keyword>
<reference evidence="3 4" key="1">
    <citation type="submission" date="2017-04" db="EMBL/GenBank/DDBJ databases">
        <authorList>
            <person name="Afonso C.L."/>
            <person name="Miller P.J."/>
            <person name="Scott M.A."/>
            <person name="Spackman E."/>
            <person name="Goraichik I."/>
            <person name="Dimitrov K.M."/>
            <person name="Suarez D.L."/>
            <person name="Swayne D.E."/>
        </authorList>
    </citation>
    <scope>NUCLEOTIDE SEQUENCE [LARGE SCALE GENOMIC DNA]</scope>
    <source>
        <strain evidence="3 4">11</strain>
    </source>
</reference>
<dbReference type="AlphaFoldDB" id="A0A1X7KJL3"/>
<feature type="region of interest" description="Disordered" evidence="1">
    <location>
        <begin position="69"/>
        <end position="120"/>
    </location>
</feature>
<protein>
    <recommendedName>
        <fullName evidence="5">Spore coat protein</fullName>
    </recommendedName>
</protein>
<feature type="transmembrane region" description="Helical" evidence="2">
    <location>
        <begin position="12"/>
        <end position="33"/>
    </location>
</feature>
<accession>A0A1X7KJL3</accession>
<evidence type="ECO:0000256" key="1">
    <source>
        <dbReference type="SAM" id="MobiDB-lite"/>
    </source>
</evidence>
<name>A0A1X7KJL3_9BACL</name>
<dbReference type="Proteomes" id="UP000193834">
    <property type="component" value="Unassembled WGS sequence"/>
</dbReference>
<dbReference type="EMBL" id="FXAZ01000003">
    <property type="protein sequence ID" value="SMG41446.1"/>
    <property type="molecule type" value="Genomic_DNA"/>
</dbReference>
<feature type="compositionally biased region" description="Low complexity" evidence="1">
    <location>
        <begin position="73"/>
        <end position="82"/>
    </location>
</feature>
<evidence type="ECO:0000313" key="3">
    <source>
        <dbReference type="EMBL" id="SMG41446.1"/>
    </source>
</evidence>
<evidence type="ECO:0008006" key="5">
    <source>
        <dbReference type="Google" id="ProtNLM"/>
    </source>
</evidence>
<feature type="region of interest" description="Disordered" evidence="1">
    <location>
        <begin position="194"/>
        <end position="260"/>
    </location>
</feature>
<keyword evidence="4" id="KW-1185">Reference proteome</keyword>
<dbReference type="STRING" id="1852522.SAMN06295960_2399"/>
<keyword evidence="2" id="KW-0472">Membrane</keyword>
<proteinExistence type="predicted"/>
<keyword evidence="2" id="KW-1133">Transmembrane helix</keyword>
<dbReference type="RefSeq" id="WP_097676070.1">
    <property type="nucleotide sequence ID" value="NZ_FXAZ01000003.1"/>
</dbReference>
<evidence type="ECO:0000313" key="4">
    <source>
        <dbReference type="Proteomes" id="UP000193834"/>
    </source>
</evidence>